<dbReference type="SUPFAM" id="SSF48371">
    <property type="entry name" value="ARM repeat"/>
    <property type="match status" value="1"/>
</dbReference>
<dbReference type="PANTHER" id="PTHR34070:SF1">
    <property type="entry name" value="DNA ALKYLATION REPAIR PROTEIN"/>
    <property type="match status" value="1"/>
</dbReference>
<dbReference type="STRING" id="1237085.Ngar_c30190"/>
<name>K0IIX6_NITGG</name>
<dbReference type="Proteomes" id="UP000008037">
    <property type="component" value="Chromosome"/>
</dbReference>
<dbReference type="Gene3D" id="1.25.10.90">
    <property type="match status" value="1"/>
</dbReference>
<dbReference type="BioCyc" id="CNIT1237085:G1324-3019-MONOMER"/>
<dbReference type="PATRIC" id="fig|1237085.11.peg.2990"/>
<keyword evidence="2" id="KW-1185">Reference proteome</keyword>
<dbReference type="CDD" id="cd06561">
    <property type="entry name" value="AlkD_like"/>
    <property type="match status" value="1"/>
</dbReference>
<evidence type="ECO:0000313" key="1">
    <source>
        <dbReference type="EMBL" id="AFU59935.1"/>
    </source>
</evidence>
<evidence type="ECO:0000313" key="2">
    <source>
        <dbReference type="Proteomes" id="UP000008037"/>
    </source>
</evidence>
<dbReference type="HOGENOM" id="CLU_158652_0_0_2"/>
<proteinExistence type="predicted"/>
<sequence>MSTSLHRMLGAHLIDKDRQLLYRLAKSGSVWERRIAIISTFYFIRNGEFNDTLKIAEMLLHDDYDLIHKAASWMLREVGKRDAAAEEVFLNRHYMTMPWTMLRYAIERFPERKKRRYMNM</sequence>
<organism evidence="1 2">
    <name type="scientific">Nitrososphaera gargensis (strain Ga9.2)</name>
    <dbReference type="NCBI Taxonomy" id="1237085"/>
    <lineage>
        <taxon>Archaea</taxon>
        <taxon>Nitrososphaerota</taxon>
        <taxon>Nitrososphaeria</taxon>
        <taxon>Nitrososphaerales</taxon>
        <taxon>Nitrososphaeraceae</taxon>
        <taxon>Nitrososphaera</taxon>
    </lineage>
</organism>
<accession>K0IIX6</accession>
<dbReference type="InParanoid" id="K0IIX6"/>
<reference evidence="1 2" key="1">
    <citation type="journal article" date="2012" name="Environ. Microbiol.">
        <title>The genome of the ammonia-oxidizing Candidatus Nitrososphaera gargensis: insights into metabolic versatility and environmental adaptations.</title>
        <authorList>
            <person name="Spang A."/>
            <person name="Poehlein A."/>
            <person name="Offre P."/>
            <person name="Zumbragel S."/>
            <person name="Haider S."/>
            <person name="Rychlik N."/>
            <person name="Nowka B."/>
            <person name="Schmeisser C."/>
            <person name="Lebedeva E.V."/>
            <person name="Rattei T."/>
            <person name="Bohm C."/>
            <person name="Schmid M."/>
            <person name="Galushko A."/>
            <person name="Hatzenpichler R."/>
            <person name="Weinmaier T."/>
            <person name="Daniel R."/>
            <person name="Schleper C."/>
            <person name="Spieck E."/>
            <person name="Streit W."/>
            <person name="Wagner M."/>
        </authorList>
    </citation>
    <scope>NUCLEOTIDE SEQUENCE [LARGE SCALE GENOMIC DNA]</scope>
    <source>
        <strain evidence="2">Ga9.2</strain>
    </source>
</reference>
<gene>
    <name evidence="1" type="ordered locus">Ngar_c30190</name>
</gene>
<dbReference type="InterPro" id="IPR014825">
    <property type="entry name" value="DNA_alkylation"/>
</dbReference>
<dbReference type="AlphaFoldDB" id="K0IIX6"/>
<protein>
    <submittedName>
        <fullName evidence="1">Putative DNA alkylation repair enzyme</fullName>
    </submittedName>
</protein>
<dbReference type="PANTHER" id="PTHR34070">
    <property type="entry name" value="ARMADILLO-TYPE FOLD"/>
    <property type="match status" value="1"/>
</dbReference>
<dbReference type="Pfam" id="PF08713">
    <property type="entry name" value="DNA_alkylation"/>
    <property type="match status" value="1"/>
</dbReference>
<dbReference type="EMBL" id="CP002408">
    <property type="protein sequence ID" value="AFU59935.1"/>
    <property type="molecule type" value="Genomic_DNA"/>
</dbReference>
<dbReference type="InterPro" id="IPR016024">
    <property type="entry name" value="ARM-type_fold"/>
</dbReference>
<dbReference type="KEGG" id="nga:Ngar_c30190"/>